<evidence type="ECO:0000313" key="2">
    <source>
        <dbReference type="Proteomes" id="UP000077734"/>
    </source>
</evidence>
<comment type="caution">
    <text evidence="1">The sequence shown here is derived from an EMBL/GenBank/DDBJ whole genome shotgun (WGS) entry which is preliminary data.</text>
</comment>
<reference evidence="1 2" key="1">
    <citation type="submission" date="2016-03" db="EMBL/GenBank/DDBJ databases">
        <authorList>
            <person name="Heylen K."/>
            <person name="De Vos P."/>
            <person name="Vekeman B."/>
        </authorList>
    </citation>
    <scope>NUCLEOTIDE SEQUENCE [LARGE SCALE GENOMIC DNA]</scope>
    <source>
        <strain evidence="1 2">R-49807</strain>
    </source>
</reference>
<accession>A0AA91D9Q3</accession>
<name>A0AA91D9Q3_9GAMM</name>
<dbReference type="AlphaFoldDB" id="A0AA91D9Q3"/>
<dbReference type="Proteomes" id="UP000077734">
    <property type="component" value="Unassembled WGS sequence"/>
</dbReference>
<sequence>MAVGIWQEADDYTNPEGIALSGFAAMHWIYLISKINKVATTEFLNVNLKQCRKPPRLTGYQKRCRNALTLKSLGIYYSGFW</sequence>
<evidence type="ECO:0000313" key="1">
    <source>
        <dbReference type="EMBL" id="OAI22266.1"/>
    </source>
</evidence>
<dbReference type="EMBL" id="LUUL01000125">
    <property type="protein sequence ID" value="OAI22266.1"/>
    <property type="molecule type" value="Genomic_DNA"/>
</dbReference>
<proteinExistence type="predicted"/>
<keyword evidence="2" id="KW-1185">Reference proteome</keyword>
<gene>
    <name evidence="1" type="ORF">A1356_02430</name>
</gene>
<protein>
    <submittedName>
        <fullName evidence="1">Uncharacterized protein</fullName>
    </submittedName>
</protein>
<organism evidence="1 2">
    <name type="scientific">Methylomonas koyamae</name>
    <dbReference type="NCBI Taxonomy" id="702114"/>
    <lineage>
        <taxon>Bacteria</taxon>
        <taxon>Pseudomonadati</taxon>
        <taxon>Pseudomonadota</taxon>
        <taxon>Gammaproteobacteria</taxon>
        <taxon>Methylococcales</taxon>
        <taxon>Methylococcaceae</taxon>
        <taxon>Methylomonas</taxon>
    </lineage>
</organism>